<protein>
    <submittedName>
        <fullName evidence="11">Peptidoglycan/LPS O-acetylase OafA/YrhL</fullName>
    </submittedName>
</protein>
<keyword evidence="5 8" id="KW-1133">Transmembrane helix</keyword>
<feature type="transmembrane region" description="Helical" evidence="8">
    <location>
        <begin position="158"/>
        <end position="176"/>
    </location>
</feature>
<dbReference type="RefSeq" id="WP_113889049.1">
    <property type="nucleotide sequence ID" value="NZ_QNRK01000009.1"/>
</dbReference>
<dbReference type="GO" id="GO:0016747">
    <property type="term" value="F:acyltransferase activity, transferring groups other than amino-acyl groups"/>
    <property type="evidence" value="ECO:0007669"/>
    <property type="project" value="InterPro"/>
</dbReference>
<evidence type="ECO:0000256" key="6">
    <source>
        <dbReference type="ARBA" id="ARBA00023136"/>
    </source>
</evidence>
<evidence type="ECO:0000256" key="8">
    <source>
        <dbReference type="SAM" id="Phobius"/>
    </source>
</evidence>
<feature type="transmembrane region" description="Helical" evidence="8">
    <location>
        <begin position="427"/>
        <end position="446"/>
    </location>
</feature>
<evidence type="ECO:0000256" key="1">
    <source>
        <dbReference type="ARBA" id="ARBA00004651"/>
    </source>
</evidence>
<dbReference type="GO" id="GO:0016788">
    <property type="term" value="F:hydrolase activity, acting on ester bonds"/>
    <property type="evidence" value="ECO:0007669"/>
    <property type="project" value="UniProtKB-ARBA"/>
</dbReference>
<evidence type="ECO:0000313" key="11">
    <source>
        <dbReference type="EMBL" id="RBP14367.1"/>
    </source>
</evidence>
<evidence type="ECO:0000259" key="10">
    <source>
        <dbReference type="Pfam" id="PF13472"/>
    </source>
</evidence>
<keyword evidence="3" id="KW-0808">Transferase</keyword>
<evidence type="ECO:0000259" key="9">
    <source>
        <dbReference type="Pfam" id="PF01757"/>
    </source>
</evidence>
<dbReference type="SUPFAM" id="SSF52266">
    <property type="entry name" value="SGNH hydrolase"/>
    <property type="match status" value="1"/>
</dbReference>
<dbReference type="InterPro" id="IPR036514">
    <property type="entry name" value="SGNH_hydro_sf"/>
</dbReference>
<keyword evidence="12" id="KW-1185">Reference proteome</keyword>
<evidence type="ECO:0000313" key="12">
    <source>
        <dbReference type="Proteomes" id="UP000253529"/>
    </source>
</evidence>
<evidence type="ECO:0000256" key="3">
    <source>
        <dbReference type="ARBA" id="ARBA00022679"/>
    </source>
</evidence>
<sequence length="805" mass="88141">MKRSASLDFLRGAAAFAVAVPHYLTANAPFSPGIESVAVAAVEVFFVLSGFVLAPQIVDWVVGRSWRNLGVFLTRRWMRTIPPYVAALLVVAVMTGNLLTADTLRYLFYVENLFRSANAVDFYPVAWSLAVEEWFYLLFAPLLFLIGRALARDDRRLDVAFAILFVLVIAALRAFHAPPDWDLNARRVTLFRIDSIVWGFLLYLALERRRLVEPDTASGLRRLVALGAAFAAASALEIGVARLALEGGGVAQRLFPYASALFGVAAVGFFREADGWFKGPRLSAVCFYLGRISYSAYLFHIVIVMALKPLVGAWPILAQLALYVAAICAVSTVFWRGFERPILAARPDYRRRSASAALREAQNAADSGGGKLWVAALLCAFLGAVATARSAFMANEPYLFYPALVAASAFALALAERAGRFSPGLGVAARAFLLFALALPAADALYRSATGVPIAGSVANPTYSFRAARENPSAFAMWWFYYLNEWIRDDGIRGAIERPDPQKKLPFVLAPGSSGRMFDTTIRINSAGFRGPEPALDKGDRFRIVALGESQTFGPTLRDGERPWPEQLQDLFAGRCSRPVEVINAGTEAYTLEDNLERMRRDVLPLKPDLVLSTHGMNGLYALGLRQEAEPNEPGVRPRASALIGRAVLTIERALHDFRTRGAAPRPAPPPLSDPALMRSRYADAYRKLIALGREHGTPVVLATSSLAVDANAPREVKAFYGAVFKPIDDIIAANAAHNRMVRLIGREQSAPVVEAIASLDGDWDDDLYLDIVHFTERGNARVARAMSEALVPILRYNNVQCSLD</sequence>
<keyword evidence="2" id="KW-1003">Cell membrane</keyword>
<comment type="caution">
    <text evidence="11">The sequence shown here is derived from an EMBL/GenBank/DDBJ whole genome shotgun (WGS) entry which is preliminary data.</text>
</comment>
<evidence type="ECO:0000256" key="2">
    <source>
        <dbReference type="ARBA" id="ARBA00022475"/>
    </source>
</evidence>
<dbReference type="AlphaFoldDB" id="A0A366FIF8"/>
<organism evidence="11 12">
    <name type="scientific">Roseiarcus fermentans</name>
    <dbReference type="NCBI Taxonomy" id="1473586"/>
    <lineage>
        <taxon>Bacteria</taxon>
        <taxon>Pseudomonadati</taxon>
        <taxon>Pseudomonadota</taxon>
        <taxon>Alphaproteobacteria</taxon>
        <taxon>Hyphomicrobiales</taxon>
        <taxon>Roseiarcaceae</taxon>
        <taxon>Roseiarcus</taxon>
    </lineage>
</organism>
<dbReference type="Pfam" id="PF01757">
    <property type="entry name" value="Acyl_transf_3"/>
    <property type="match status" value="1"/>
</dbReference>
<feature type="transmembrane region" description="Helical" evidence="8">
    <location>
        <begin position="313"/>
        <end position="335"/>
    </location>
</feature>
<feature type="transmembrane region" description="Helical" evidence="8">
    <location>
        <begin position="282"/>
        <end position="307"/>
    </location>
</feature>
<feature type="transmembrane region" description="Helical" evidence="8">
    <location>
        <begin position="226"/>
        <end position="245"/>
    </location>
</feature>
<dbReference type="Proteomes" id="UP000253529">
    <property type="component" value="Unassembled WGS sequence"/>
</dbReference>
<dbReference type="Gene3D" id="3.40.50.1110">
    <property type="entry name" value="SGNH hydrolase"/>
    <property type="match status" value="1"/>
</dbReference>
<reference evidence="11 12" key="1">
    <citation type="submission" date="2018-06" db="EMBL/GenBank/DDBJ databases">
        <title>Genomic Encyclopedia of Type Strains, Phase IV (KMG-IV): sequencing the most valuable type-strain genomes for metagenomic binning, comparative biology and taxonomic classification.</title>
        <authorList>
            <person name="Goeker M."/>
        </authorList>
    </citation>
    <scope>NUCLEOTIDE SEQUENCE [LARGE SCALE GENOMIC DNA]</scope>
    <source>
        <strain evidence="11 12">DSM 24875</strain>
    </source>
</reference>
<feature type="transmembrane region" description="Helical" evidence="8">
    <location>
        <begin position="372"/>
        <end position="392"/>
    </location>
</feature>
<keyword evidence="6 8" id="KW-0472">Membrane</keyword>
<keyword evidence="4 8" id="KW-0812">Transmembrane</keyword>
<dbReference type="GO" id="GO:0000271">
    <property type="term" value="P:polysaccharide biosynthetic process"/>
    <property type="evidence" value="ECO:0007669"/>
    <property type="project" value="TreeGrafter"/>
</dbReference>
<feature type="domain" description="SGNH hydrolase-type esterase" evidence="10">
    <location>
        <begin position="546"/>
        <end position="781"/>
    </location>
</feature>
<feature type="transmembrane region" description="Helical" evidence="8">
    <location>
        <begin position="398"/>
        <end position="415"/>
    </location>
</feature>
<dbReference type="PANTHER" id="PTHR23028:SF53">
    <property type="entry name" value="ACYL_TRANSF_3 DOMAIN-CONTAINING PROTEIN"/>
    <property type="match status" value="1"/>
</dbReference>
<comment type="subcellular location">
    <subcellularLocation>
        <location evidence="1">Cell membrane</location>
        <topology evidence="1">Multi-pass membrane protein</topology>
    </subcellularLocation>
</comment>
<dbReference type="Pfam" id="PF13472">
    <property type="entry name" value="Lipase_GDSL_2"/>
    <property type="match status" value="1"/>
</dbReference>
<dbReference type="InterPro" id="IPR050879">
    <property type="entry name" value="Acyltransferase_3"/>
</dbReference>
<dbReference type="InterPro" id="IPR002656">
    <property type="entry name" value="Acyl_transf_3_dom"/>
</dbReference>
<feature type="transmembrane region" description="Helical" evidence="8">
    <location>
        <begin position="36"/>
        <end position="62"/>
    </location>
</feature>
<evidence type="ECO:0000256" key="5">
    <source>
        <dbReference type="ARBA" id="ARBA00022989"/>
    </source>
</evidence>
<dbReference type="GO" id="GO:0005886">
    <property type="term" value="C:plasma membrane"/>
    <property type="evidence" value="ECO:0007669"/>
    <property type="project" value="UniProtKB-SubCell"/>
</dbReference>
<name>A0A366FIF8_9HYPH</name>
<keyword evidence="7" id="KW-0012">Acyltransferase</keyword>
<dbReference type="PANTHER" id="PTHR23028">
    <property type="entry name" value="ACETYLTRANSFERASE"/>
    <property type="match status" value="1"/>
</dbReference>
<dbReference type="InterPro" id="IPR013830">
    <property type="entry name" value="SGNH_hydro"/>
</dbReference>
<proteinExistence type="predicted"/>
<accession>A0A366FIF8</accession>
<feature type="transmembrane region" description="Helical" evidence="8">
    <location>
        <begin position="251"/>
        <end position="270"/>
    </location>
</feature>
<feature type="transmembrane region" description="Helical" evidence="8">
    <location>
        <begin position="134"/>
        <end position="151"/>
    </location>
</feature>
<dbReference type="OrthoDB" id="9796461at2"/>
<feature type="transmembrane region" description="Helical" evidence="8">
    <location>
        <begin position="188"/>
        <end position="206"/>
    </location>
</feature>
<dbReference type="EMBL" id="QNRK01000009">
    <property type="protein sequence ID" value="RBP14367.1"/>
    <property type="molecule type" value="Genomic_DNA"/>
</dbReference>
<evidence type="ECO:0000256" key="7">
    <source>
        <dbReference type="ARBA" id="ARBA00023315"/>
    </source>
</evidence>
<feature type="domain" description="Acyltransferase 3" evidence="9">
    <location>
        <begin position="5"/>
        <end position="330"/>
    </location>
</feature>
<gene>
    <name evidence="11" type="ORF">DFR50_109120</name>
</gene>
<feature type="transmembrane region" description="Helical" evidence="8">
    <location>
        <begin position="83"/>
        <end position="101"/>
    </location>
</feature>
<evidence type="ECO:0000256" key="4">
    <source>
        <dbReference type="ARBA" id="ARBA00022692"/>
    </source>
</evidence>